<protein>
    <recommendedName>
        <fullName evidence="2">DUF7308 domain-containing protein</fullName>
    </recommendedName>
</protein>
<evidence type="ECO:0000256" key="1">
    <source>
        <dbReference type="SAM" id="Phobius"/>
    </source>
</evidence>
<dbReference type="AlphaFoldDB" id="A0AAE3KVN7"/>
<sequence length="502" mass="55463">MLKNDTAVSSVIGISIILVISLLSIGLMLLYTAPLIGDTQEMAKAQKVEQAFTVFDSRTSKSSLGESPLQTTSLTLMGENIAVHGNPESYNESSIMVIALSSDSSWYNSFYPNRGTWNSWKWYEENEQNFTGFNASMGKVRYYSGNRIIAYEGGGIWSRYPDGGTIMVSPPEFHYNGETLTLPIMKVTGSDSVGGSSNVNMKVKASNKPVVLYPNTTLGNSFTNPLNCDKILIYFNSEFYDGWAEYAETLTTTTAMLDHRNKTAIIEMDTKPKMGTFPLMNSFKIGKLNQSNSTPIGNFSFYLEAVDTDASNFNPAGSKITATSKTKTLTYEVKKVSQPHPYTLGLTITYTDAAFGDGSQVEVWESISTYPVYSATNKEANSTLDLVNDTYMLKYDSQKSDEEYSWGPISPTRMTPDINITGSNANSIQSVNNITQHYMKLLSQDGVIECTWLEGNNAQPNKNKKNNKINMDESTYTLIYDGGGGVLTYLHITSNDVEVTLE</sequence>
<gene>
    <name evidence="3" type="ORF">PV02_00565</name>
</gene>
<evidence type="ECO:0000313" key="4">
    <source>
        <dbReference type="Proteomes" id="UP001206983"/>
    </source>
</evidence>
<feature type="domain" description="DUF7308" evidence="2">
    <location>
        <begin position="292"/>
        <end position="481"/>
    </location>
</feature>
<organism evidence="3 4">
    <name type="scientific">Methanolobus chelungpuianus</name>
    <dbReference type="NCBI Taxonomy" id="502115"/>
    <lineage>
        <taxon>Archaea</taxon>
        <taxon>Methanobacteriati</taxon>
        <taxon>Methanobacteriota</taxon>
        <taxon>Stenosarchaea group</taxon>
        <taxon>Methanomicrobia</taxon>
        <taxon>Methanosarcinales</taxon>
        <taxon>Methanosarcinaceae</taxon>
        <taxon>Methanolobus</taxon>
    </lineage>
</organism>
<name>A0AAE3KVN7_9EURY</name>
<dbReference type="EMBL" id="JTEO01000001">
    <property type="protein sequence ID" value="MCQ6961716.1"/>
    <property type="molecule type" value="Genomic_DNA"/>
</dbReference>
<dbReference type="Pfam" id="PF23985">
    <property type="entry name" value="DUF7308"/>
    <property type="match status" value="1"/>
</dbReference>
<evidence type="ECO:0000259" key="2">
    <source>
        <dbReference type="Pfam" id="PF23985"/>
    </source>
</evidence>
<keyword evidence="1" id="KW-1133">Transmembrane helix</keyword>
<dbReference type="RefSeq" id="WP_256621369.1">
    <property type="nucleotide sequence ID" value="NZ_JTEO01000001.1"/>
</dbReference>
<accession>A0AAE3KVN7</accession>
<dbReference type="InterPro" id="IPR055713">
    <property type="entry name" value="DUF7289"/>
</dbReference>
<keyword evidence="1" id="KW-0812">Transmembrane</keyword>
<dbReference type="InterPro" id="IPR055732">
    <property type="entry name" value="DUF7308"/>
</dbReference>
<dbReference type="Proteomes" id="UP001206983">
    <property type="component" value="Unassembled WGS sequence"/>
</dbReference>
<reference evidence="3 4" key="1">
    <citation type="journal article" date="2011" name="Appl. Environ. Microbiol.">
        <title>Methanogenic archaea isolated from Taiwan's Chelungpu fault.</title>
        <authorList>
            <person name="Wu S.Y."/>
            <person name="Lai M.C."/>
        </authorList>
    </citation>
    <scope>NUCLEOTIDE SEQUENCE [LARGE SCALE GENOMIC DNA]</scope>
    <source>
        <strain evidence="3 4">St545Mb</strain>
    </source>
</reference>
<evidence type="ECO:0000313" key="3">
    <source>
        <dbReference type="EMBL" id="MCQ6961716.1"/>
    </source>
</evidence>
<dbReference type="Pfam" id="PF23960">
    <property type="entry name" value="DUF7289"/>
    <property type="match status" value="1"/>
</dbReference>
<comment type="caution">
    <text evidence="3">The sequence shown here is derived from an EMBL/GenBank/DDBJ whole genome shotgun (WGS) entry which is preliminary data.</text>
</comment>
<keyword evidence="4" id="KW-1185">Reference proteome</keyword>
<proteinExistence type="predicted"/>
<feature type="transmembrane region" description="Helical" evidence="1">
    <location>
        <begin position="7"/>
        <end position="31"/>
    </location>
</feature>
<keyword evidence="1" id="KW-0472">Membrane</keyword>